<dbReference type="EMBL" id="JBHFEH010000012">
    <property type="protein sequence ID" value="KAL2055203.1"/>
    <property type="molecule type" value="Genomic_DNA"/>
</dbReference>
<accession>A0ABR4BCP6</accession>
<protein>
    <recommendedName>
        <fullName evidence="2">Opioid growth factor receptor (OGFr) conserved domain-containing protein</fullName>
    </recommendedName>
</protein>
<dbReference type="Proteomes" id="UP001590951">
    <property type="component" value="Unassembled WGS sequence"/>
</dbReference>
<sequence length="255" mass="29184">MPSQQNEQPFLVRFYDSKIKAKDAKGRTLTSITSWNDDQLEYHHDYIQLLFPLPEGSPFNASAPVIDRTTFDAFRSRNDLKHYLRTALNRILRFYGFEFSHNLSHNPGHEPSPPDYKVVKAPNFDRASRNWVRKFNHNHLRITRILRSLRVLGLEREAKGFFEALKGVFEGGRISEKSMMFWTRAVERPLFLAPEDDEDVGEGAEFLYEFEESREEIGSIGELDGGEEGVEAAMEGTAPAINGEVSAEVVSKEEL</sequence>
<name>A0ABR4BCP6_9LECA</name>
<dbReference type="Pfam" id="PF04664">
    <property type="entry name" value="OGFr_N"/>
    <property type="match status" value="1"/>
</dbReference>
<evidence type="ECO:0000256" key="1">
    <source>
        <dbReference type="ARBA" id="ARBA00010365"/>
    </source>
</evidence>
<reference evidence="3 4" key="1">
    <citation type="submission" date="2024-09" db="EMBL/GenBank/DDBJ databases">
        <title>Rethinking Asexuality: The Enigmatic Case of Functional Sexual Genes in Lepraria (Stereocaulaceae).</title>
        <authorList>
            <person name="Doellman M."/>
            <person name="Sun Y."/>
            <person name="Barcenas-Pena A."/>
            <person name="Lumbsch H.T."/>
            <person name="Grewe F."/>
        </authorList>
    </citation>
    <scope>NUCLEOTIDE SEQUENCE [LARGE SCALE GENOMIC DNA]</scope>
    <source>
        <strain evidence="3 4">Grewe 0041</strain>
    </source>
</reference>
<dbReference type="PANTHER" id="PTHR14015">
    <property type="entry name" value="OPIOID GROWTH FACTOR RECEPTOR OGFR ZETA-TYPE OPIOID RECEPTOR"/>
    <property type="match status" value="1"/>
</dbReference>
<gene>
    <name evidence="3" type="ORF">ABVK25_004541</name>
</gene>
<evidence type="ECO:0000313" key="4">
    <source>
        <dbReference type="Proteomes" id="UP001590951"/>
    </source>
</evidence>
<dbReference type="PANTHER" id="PTHR14015:SF2">
    <property type="entry name" value="OPIOID GROWTH FACTOR RECEPTOR (OGFR) CONSERVED DOMAIN-CONTAINING PROTEIN"/>
    <property type="match status" value="1"/>
</dbReference>
<keyword evidence="4" id="KW-1185">Reference proteome</keyword>
<evidence type="ECO:0000313" key="3">
    <source>
        <dbReference type="EMBL" id="KAL2055203.1"/>
    </source>
</evidence>
<evidence type="ECO:0000259" key="2">
    <source>
        <dbReference type="Pfam" id="PF04664"/>
    </source>
</evidence>
<dbReference type="InterPro" id="IPR006757">
    <property type="entry name" value="OGF_rcpt"/>
</dbReference>
<comment type="caution">
    <text evidence="3">The sequence shown here is derived from an EMBL/GenBank/DDBJ whole genome shotgun (WGS) entry which is preliminary data.</text>
</comment>
<organism evidence="3 4">
    <name type="scientific">Lepraria finkii</name>
    <dbReference type="NCBI Taxonomy" id="1340010"/>
    <lineage>
        <taxon>Eukaryota</taxon>
        <taxon>Fungi</taxon>
        <taxon>Dikarya</taxon>
        <taxon>Ascomycota</taxon>
        <taxon>Pezizomycotina</taxon>
        <taxon>Lecanoromycetes</taxon>
        <taxon>OSLEUM clade</taxon>
        <taxon>Lecanoromycetidae</taxon>
        <taxon>Lecanorales</taxon>
        <taxon>Lecanorineae</taxon>
        <taxon>Stereocaulaceae</taxon>
        <taxon>Lepraria</taxon>
    </lineage>
</organism>
<dbReference type="InterPro" id="IPR039574">
    <property type="entry name" value="OGFr"/>
</dbReference>
<feature type="domain" description="Opioid growth factor receptor (OGFr) conserved" evidence="2">
    <location>
        <begin position="7"/>
        <end position="156"/>
    </location>
</feature>
<proteinExistence type="inferred from homology"/>
<comment type="similarity">
    <text evidence="1">Belongs to the opioid growth factor receptor family.</text>
</comment>